<evidence type="ECO:0000313" key="2">
    <source>
        <dbReference type="Proteomes" id="UP000011713"/>
    </source>
</evidence>
<organism evidence="1 2">
    <name type="scientific">Hyaloperonospora arabidopsidis (strain Emoy2)</name>
    <name type="common">Downy mildew agent</name>
    <name type="synonym">Peronospora arabidopsidis</name>
    <dbReference type="NCBI Taxonomy" id="559515"/>
    <lineage>
        <taxon>Eukaryota</taxon>
        <taxon>Sar</taxon>
        <taxon>Stramenopiles</taxon>
        <taxon>Oomycota</taxon>
        <taxon>Peronosporomycetes</taxon>
        <taxon>Peronosporales</taxon>
        <taxon>Peronosporaceae</taxon>
        <taxon>Hyaloperonospora</taxon>
    </lineage>
</organism>
<reference evidence="1" key="2">
    <citation type="submission" date="2015-06" db="UniProtKB">
        <authorList>
            <consortium name="EnsemblProtists"/>
        </authorList>
    </citation>
    <scope>IDENTIFICATION</scope>
    <source>
        <strain evidence="1">Emoy2</strain>
    </source>
</reference>
<sequence>MRPQLMVLNSNSLTCKVAQLYNIHRLWGGNKFCKVLAQLNPSSVAIANTADHMGRCDINWGSSPLGESFVKDSIQQHIIGKALEIKNILSAFGHSPIISYKGPYQHT</sequence>
<keyword evidence="2" id="KW-1185">Reference proteome</keyword>
<protein>
    <submittedName>
        <fullName evidence="1">Uncharacterized protein</fullName>
    </submittedName>
</protein>
<evidence type="ECO:0000313" key="1">
    <source>
        <dbReference type="EnsemblProtists" id="HpaP811035"/>
    </source>
</evidence>
<dbReference type="InParanoid" id="M4BWY4"/>
<dbReference type="AlphaFoldDB" id="M4BWY4"/>
<proteinExistence type="predicted"/>
<dbReference type="Proteomes" id="UP000011713">
    <property type="component" value="Unassembled WGS sequence"/>
</dbReference>
<accession>M4BWY4</accession>
<name>M4BWY4_HYAAE</name>
<reference evidence="2" key="1">
    <citation type="journal article" date="2010" name="Science">
        <title>Signatures of adaptation to obligate biotrophy in the Hyaloperonospora arabidopsidis genome.</title>
        <authorList>
            <person name="Baxter L."/>
            <person name="Tripathy S."/>
            <person name="Ishaque N."/>
            <person name="Boot N."/>
            <person name="Cabral A."/>
            <person name="Kemen E."/>
            <person name="Thines M."/>
            <person name="Ah-Fong A."/>
            <person name="Anderson R."/>
            <person name="Badejoko W."/>
            <person name="Bittner-Eddy P."/>
            <person name="Boore J.L."/>
            <person name="Chibucos M.C."/>
            <person name="Coates M."/>
            <person name="Dehal P."/>
            <person name="Delehaunty K."/>
            <person name="Dong S."/>
            <person name="Downton P."/>
            <person name="Dumas B."/>
            <person name="Fabro G."/>
            <person name="Fronick C."/>
            <person name="Fuerstenberg S.I."/>
            <person name="Fulton L."/>
            <person name="Gaulin E."/>
            <person name="Govers F."/>
            <person name="Hughes L."/>
            <person name="Humphray S."/>
            <person name="Jiang R.H."/>
            <person name="Judelson H."/>
            <person name="Kamoun S."/>
            <person name="Kyung K."/>
            <person name="Meijer H."/>
            <person name="Minx P."/>
            <person name="Morris P."/>
            <person name="Nelson J."/>
            <person name="Phuntumart V."/>
            <person name="Qutob D."/>
            <person name="Rehmany A."/>
            <person name="Rougon-Cardoso A."/>
            <person name="Ryden P."/>
            <person name="Torto-Alalibo T."/>
            <person name="Studholme D."/>
            <person name="Wang Y."/>
            <person name="Win J."/>
            <person name="Wood J."/>
            <person name="Clifton S.W."/>
            <person name="Rogers J."/>
            <person name="Van den Ackerveken G."/>
            <person name="Jones J.D."/>
            <person name="McDowell J.M."/>
            <person name="Beynon J."/>
            <person name="Tyler B.M."/>
        </authorList>
    </citation>
    <scope>NUCLEOTIDE SEQUENCE [LARGE SCALE GENOMIC DNA]</scope>
    <source>
        <strain evidence="2">Emoy2</strain>
    </source>
</reference>
<dbReference type="VEuPathDB" id="FungiDB:HpaG811035"/>
<dbReference type="HOGENOM" id="CLU_2215023_0_0_1"/>
<dbReference type="EMBL" id="JH598010">
    <property type="status" value="NOT_ANNOTATED_CDS"/>
    <property type="molecule type" value="Genomic_DNA"/>
</dbReference>
<dbReference type="EnsemblProtists" id="HpaT811035">
    <property type="protein sequence ID" value="HpaP811035"/>
    <property type="gene ID" value="HpaG811035"/>
</dbReference>